<evidence type="ECO:0000256" key="4">
    <source>
        <dbReference type="RuleBase" id="RU003718"/>
    </source>
</evidence>
<dbReference type="FunFam" id="3.40.50.2000:FF:000050">
    <property type="entry name" value="UDP-glucuronosyltransferase"/>
    <property type="match status" value="1"/>
</dbReference>
<dbReference type="CDD" id="cd03784">
    <property type="entry name" value="GT1_Gtf-like"/>
    <property type="match status" value="1"/>
</dbReference>
<dbReference type="Gene3D" id="3.40.50.2000">
    <property type="entry name" value="Glycogen Phosphorylase B"/>
    <property type="match status" value="2"/>
</dbReference>
<dbReference type="EMBL" id="JBEDNZ010000031">
    <property type="protein sequence ID" value="KAL0808585.1"/>
    <property type="molecule type" value="Genomic_DNA"/>
</dbReference>
<feature type="chain" id="PRO_5044533063" description="UDP-glucuronosyltransferase" evidence="5">
    <location>
        <begin position="18"/>
        <end position="521"/>
    </location>
</feature>
<comment type="subcellular location">
    <subcellularLocation>
        <location evidence="5">Membrane</location>
        <topology evidence="5">Single-pass membrane protein</topology>
    </subcellularLocation>
</comment>
<feature type="signal peptide" evidence="5">
    <location>
        <begin position="1"/>
        <end position="17"/>
    </location>
</feature>
<comment type="caution">
    <text evidence="6">The sequence shown here is derived from an EMBL/GenBank/DDBJ whole genome shotgun (WGS) entry which is preliminary data.</text>
</comment>
<keyword evidence="3 4" id="KW-0808">Transferase</keyword>
<dbReference type="PANTHER" id="PTHR48043:SF159">
    <property type="entry name" value="EG:EG0003.4 PROTEIN-RELATED"/>
    <property type="match status" value="1"/>
</dbReference>
<dbReference type="InterPro" id="IPR002213">
    <property type="entry name" value="UDP_glucos_trans"/>
</dbReference>
<evidence type="ECO:0000256" key="5">
    <source>
        <dbReference type="RuleBase" id="RU362059"/>
    </source>
</evidence>
<keyword evidence="2 4" id="KW-0328">Glycosyltransferase</keyword>
<accession>A0ABD0S3C2</accession>
<comment type="similarity">
    <text evidence="1 4">Belongs to the UDP-glycosyltransferase family.</text>
</comment>
<evidence type="ECO:0000313" key="6">
    <source>
        <dbReference type="EMBL" id="KAL0808585.1"/>
    </source>
</evidence>
<evidence type="ECO:0000256" key="3">
    <source>
        <dbReference type="ARBA" id="ARBA00022679"/>
    </source>
</evidence>
<organism evidence="6 7">
    <name type="scientific">Loxostege sticticalis</name>
    <name type="common">Beet webworm moth</name>
    <dbReference type="NCBI Taxonomy" id="481309"/>
    <lineage>
        <taxon>Eukaryota</taxon>
        <taxon>Metazoa</taxon>
        <taxon>Ecdysozoa</taxon>
        <taxon>Arthropoda</taxon>
        <taxon>Hexapoda</taxon>
        <taxon>Insecta</taxon>
        <taxon>Pterygota</taxon>
        <taxon>Neoptera</taxon>
        <taxon>Endopterygota</taxon>
        <taxon>Lepidoptera</taxon>
        <taxon>Glossata</taxon>
        <taxon>Ditrysia</taxon>
        <taxon>Pyraloidea</taxon>
        <taxon>Crambidae</taxon>
        <taxon>Pyraustinae</taxon>
        <taxon>Loxostege</taxon>
    </lineage>
</organism>
<dbReference type="InterPro" id="IPR035595">
    <property type="entry name" value="UDP_glycos_trans_CS"/>
</dbReference>
<proteinExistence type="inferred from homology"/>
<dbReference type="SUPFAM" id="SSF53756">
    <property type="entry name" value="UDP-Glycosyltransferase/glycogen phosphorylase"/>
    <property type="match status" value="1"/>
</dbReference>
<name>A0ABD0S3C2_LOXSC</name>
<dbReference type="GO" id="GO:0015020">
    <property type="term" value="F:glucuronosyltransferase activity"/>
    <property type="evidence" value="ECO:0007669"/>
    <property type="project" value="UniProtKB-EC"/>
</dbReference>
<keyword evidence="5" id="KW-0732">Signal</keyword>
<evidence type="ECO:0000256" key="2">
    <source>
        <dbReference type="ARBA" id="ARBA00022676"/>
    </source>
</evidence>
<comment type="catalytic activity">
    <reaction evidence="5">
        <text>glucuronate acceptor + UDP-alpha-D-glucuronate = acceptor beta-D-glucuronoside + UDP + H(+)</text>
        <dbReference type="Rhea" id="RHEA:21032"/>
        <dbReference type="ChEBI" id="CHEBI:15378"/>
        <dbReference type="ChEBI" id="CHEBI:58052"/>
        <dbReference type="ChEBI" id="CHEBI:58223"/>
        <dbReference type="ChEBI" id="CHEBI:132367"/>
        <dbReference type="ChEBI" id="CHEBI:132368"/>
        <dbReference type="EC" id="2.4.1.17"/>
    </reaction>
</comment>
<dbReference type="Proteomes" id="UP001549921">
    <property type="component" value="Unassembled WGS sequence"/>
</dbReference>
<dbReference type="PROSITE" id="PS00375">
    <property type="entry name" value="UDPGT"/>
    <property type="match status" value="1"/>
</dbReference>
<reference evidence="6 7" key="1">
    <citation type="submission" date="2024-06" db="EMBL/GenBank/DDBJ databases">
        <title>A chromosome-level genome assembly of beet webworm, Loxostege sticticalis.</title>
        <authorList>
            <person name="Zhang Y."/>
        </authorList>
    </citation>
    <scope>NUCLEOTIDE SEQUENCE [LARGE SCALE GENOMIC DNA]</scope>
    <source>
        <strain evidence="6">AQ028</strain>
        <tissue evidence="6">Male pupae</tissue>
    </source>
</reference>
<dbReference type="EC" id="2.4.1.17" evidence="5"/>
<keyword evidence="5" id="KW-1133">Transmembrane helix</keyword>
<dbReference type="InterPro" id="IPR050271">
    <property type="entry name" value="UDP-glycosyltransferase"/>
</dbReference>
<evidence type="ECO:0000313" key="7">
    <source>
        <dbReference type="Proteomes" id="UP001549921"/>
    </source>
</evidence>
<dbReference type="AlphaFoldDB" id="A0ABD0S3C2"/>
<dbReference type="Pfam" id="PF00201">
    <property type="entry name" value="UDPGT"/>
    <property type="match status" value="1"/>
</dbReference>
<sequence>MLFFCLQVLVLSIGCESANVLYIVPFTAKSHYLMLRPIGLELARRGHNVTVITSHKEAQPPSNYHQVLVDDKVWDAMQSKRPRGFSAVDLSAEERHDRFLWNGGLTLSEIVLNSTEVQDFLATDQMFDVVISEQIFHEALYILAHRYEAPLVLVTPYGNCMRHNIATRNPLQLSKVVSEFLVVQDPASFLGRLRNLYFTAYEYFWWKYWYLPKMDELARRYVPHLKEPVPSLYEIQKNVSLILINSHFSFDPPTAYLPNIVEIGGVHLSSHTPKLPQDLQTLLDEATNGVVYMSFGSNLRSSTLPDEKKDAFLNVFRRLKQTVLWKWEDDRLDNKSSNVVVRKWLPQNEVLAHPNVKLFITHGGLLGIQEAIYHGVPVVGVPIYGDQYNNLLQMQQAGLGRVLQFHDLNEHSLEEMLNLVLSGDFFKVKAKEISARFRDRPMTALETAVYWIEYVIRYKGARHVKNPGLDMTWIAYHMLDVYAFVLLMIVTFVLLVTKIVKVISRFVEPRKEFVNGKLKLN</sequence>
<protein>
    <recommendedName>
        <fullName evidence="5">UDP-glucuronosyltransferase</fullName>
        <ecNumber evidence="5">2.4.1.17</ecNumber>
    </recommendedName>
</protein>
<dbReference type="PANTHER" id="PTHR48043">
    <property type="entry name" value="EG:EG0003.4 PROTEIN-RELATED"/>
    <property type="match status" value="1"/>
</dbReference>
<evidence type="ECO:0000256" key="1">
    <source>
        <dbReference type="ARBA" id="ARBA00009995"/>
    </source>
</evidence>
<gene>
    <name evidence="6" type="ORF">ABMA28_013027</name>
</gene>
<dbReference type="GO" id="GO:0016020">
    <property type="term" value="C:membrane"/>
    <property type="evidence" value="ECO:0007669"/>
    <property type="project" value="UniProtKB-SubCell"/>
</dbReference>
<keyword evidence="5" id="KW-0812">Transmembrane</keyword>
<feature type="transmembrane region" description="Helical" evidence="5">
    <location>
        <begin position="473"/>
        <end position="496"/>
    </location>
</feature>
<keyword evidence="5" id="KW-0472">Membrane</keyword>